<dbReference type="PRINTS" id="PR00080">
    <property type="entry name" value="SDRFAMILY"/>
</dbReference>
<protein>
    <submittedName>
        <fullName evidence="3">SDR family oxidoreductase</fullName>
    </submittedName>
</protein>
<dbReference type="GO" id="GO:0016616">
    <property type="term" value="F:oxidoreductase activity, acting on the CH-OH group of donors, NAD or NADP as acceptor"/>
    <property type="evidence" value="ECO:0007669"/>
    <property type="project" value="TreeGrafter"/>
</dbReference>
<dbReference type="Pfam" id="PF13561">
    <property type="entry name" value="adh_short_C2"/>
    <property type="match status" value="1"/>
</dbReference>
<dbReference type="Gene3D" id="3.40.50.720">
    <property type="entry name" value="NAD(P)-binding Rossmann-like Domain"/>
    <property type="match status" value="1"/>
</dbReference>
<dbReference type="PANTHER" id="PTHR42760">
    <property type="entry name" value="SHORT-CHAIN DEHYDROGENASES/REDUCTASES FAMILY MEMBER"/>
    <property type="match status" value="1"/>
</dbReference>
<keyword evidence="4" id="KW-1185">Reference proteome</keyword>
<dbReference type="EMBL" id="JAAAHS010000003">
    <property type="protein sequence ID" value="NBE49991.1"/>
    <property type="molecule type" value="Genomic_DNA"/>
</dbReference>
<dbReference type="GO" id="GO:0030497">
    <property type="term" value="P:fatty acid elongation"/>
    <property type="evidence" value="ECO:0007669"/>
    <property type="project" value="TreeGrafter"/>
</dbReference>
<dbReference type="PRINTS" id="PR00081">
    <property type="entry name" value="GDHRDH"/>
</dbReference>
<reference evidence="3" key="1">
    <citation type="submission" date="2020-01" db="EMBL/GenBank/DDBJ databases">
        <title>Whole-genome analyses of novel actinobacteria.</title>
        <authorList>
            <person name="Sahin N."/>
        </authorList>
    </citation>
    <scope>NUCLEOTIDE SEQUENCE</scope>
    <source>
        <strain evidence="3">YC537</strain>
    </source>
</reference>
<dbReference type="NCBIfam" id="NF005559">
    <property type="entry name" value="PRK07231.1"/>
    <property type="match status" value="1"/>
</dbReference>
<evidence type="ECO:0000313" key="3">
    <source>
        <dbReference type="EMBL" id="NBE49991.1"/>
    </source>
</evidence>
<organism evidence="3 4">
    <name type="scientific">Streptomyces boluensis</name>
    <dbReference type="NCBI Taxonomy" id="1775135"/>
    <lineage>
        <taxon>Bacteria</taxon>
        <taxon>Bacillati</taxon>
        <taxon>Actinomycetota</taxon>
        <taxon>Actinomycetes</taxon>
        <taxon>Kitasatosporales</taxon>
        <taxon>Streptomycetaceae</taxon>
        <taxon>Streptomyces</taxon>
    </lineage>
</organism>
<dbReference type="PROSITE" id="PS00061">
    <property type="entry name" value="ADH_SHORT"/>
    <property type="match status" value="1"/>
</dbReference>
<comment type="caution">
    <text evidence="3">The sequence shown here is derived from an EMBL/GenBank/DDBJ whole genome shotgun (WGS) entry which is preliminary data.</text>
</comment>
<accession>A0A964UJ72</accession>
<dbReference type="InterPro" id="IPR002347">
    <property type="entry name" value="SDR_fam"/>
</dbReference>
<dbReference type="CDD" id="cd05233">
    <property type="entry name" value="SDR_c"/>
    <property type="match status" value="1"/>
</dbReference>
<proteinExistence type="inferred from homology"/>
<dbReference type="SUPFAM" id="SSF51735">
    <property type="entry name" value="NAD(P)-binding Rossmann-fold domains"/>
    <property type="match status" value="1"/>
</dbReference>
<dbReference type="Proteomes" id="UP000598297">
    <property type="component" value="Unassembled WGS sequence"/>
</dbReference>
<keyword evidence="2" id="KW-0560">Oxidoreductase</keyword>
<dbReference type="AlphaFoldDB" id="A0A964UJ72"/>
<evidence type="ECO:0000313" key="4">
    <source>
        <dbReference type="Proteomes" id="UP000598297"/>
    </source>
</evidence>
<evidence type="ECO:0000256" key="2">
    <source>
        <dbReference type="ARBA" id="ARBA00023002"/>
    </source>
</evidence>
<dbReference type="PANTHER" id="PTHR42760:SF129">
    <property type="entry name" value="OXIDOREDUCTASE"/>
    <property type="match status" value="1"/>
</dbReference>
<dbReference type="OrthoDB" id="7064009at2"/>
<sequence length="247" mass="25472">MRRFDGKVVVVTGGASGIGLAGVRRFAGEGARVVLVDVDEDGGEKAEAELRGQGHDVTFHRASVTDEAAVTALHAMVRARYGRLDGLFNNAGIAVESFGAATSYDDWRRVLQVNLDGAFLMARSAVALMAEGAGGAIVNTSSMLGRVSTIGATSYVVSKHGVDGLTRSLALEHAAAGIRVNAVCPGFVNTPMVQADIEADPGLPARHPLGRLGEPEEVAAVAAFLASDDASFVTGATYLVDGGYTAQ</sequence>
<name>A0A964UJ72_9ACTN</name>
<dbReference type="FunFam" id="3.40.50.720:FF:000084">
    <property type="entry name" value="Short-chain dehydrogenase reductase"/>
    <property type="match status" value="1"/>
</dbReference>
<evidence type="ECO:0000256" key="1">
    <source>
        <dbReference type="ARBA" id="ARBA00006484"/>
    </source>
</evidence>
<comment type="similarity">
    <text evidence="1">Belongs to the short-chain dehydrogenases/reductases (SDR) family.</text>
</comment>
<dbReference type="InterPro" id="IPR036291">
    <property type="entry name" value="NAD(P)-bd_dom_sf"/>
</dbReference>
<gene>
    <name evidence="3" type="ORF">GUY60_00810</name>
</gene>
<dbReference type="InterPro" id="IPR020904">
    <property type="entry name" value="Sc_DH/Rdtase_CS"/>
</dbReference>